<comment type="caution">
    <text evidence="2">The sequence shown here is derived from an EMBL/GenBank/DDBJ whole genome shotgun (WGS) entry which is preliminary data.</text>
</comment>
<sequence length="61" mass="6432">MKHTRKECRLSKAWHEPSQGTSRPTSPPQVPVLKAVTPACATCGASASMRAEATNAAVVVE</sequence>
<evidence type="ECO:0000313" key="2">
    <source>
        <dbReference type="EMBL" id="OJT04459.1"/>
    </source>
</evidence>
<dbReference type="AlphaFoldDB" id="A0A1M2VA65"/>
<protein>
    <submittedName>
        <fullName evidence="2">Uncharacterized protein</fullName>
    </submittedName>
</protein>
<evidence type="ECO:0000313" key="3">
    <source>
        <dbReference type="Proteomes" id="UP000184267"/>
    </source>
</evidence>
<gene>
    <name evidence="2" type="ORF">TRAPUB_4729</name>
</gene>
<dbReference type="Proteomes" id="UP000184267">
    <property type="component" value="Unassembled WGS sequence"/>
</dbReference>
<keyword evidence="3" id="KW-1185">Reference proteome</keyword>
<name>A0A1M2VA65_TRAPU</name>
<accession>A0A1M2VA65</accession>
<evidence type="ECO:0000256" key="1">
    <source>
        <dbReference type="SAM" id="MobiDB-lite"/>
    </source>
</evidence>
<feature type="region of interest" description="Disordered" evidence="1">
    <location>
        <begin position="1"/>
        <end position="30"/>
    </location>
</feature>
<proteinExistence type="predicted"/>
<reference evidence="2 3" key="1">
    <citation type="submission" date="2016-10" db="EMBL/GenBank/DDBJ databases">
        <title>Genome sequence of the basidiomycete white-rot fungus Trametes pubescens.</title>
        <authorList>
            <person name="Makela M.R."/>
            <person name="Granchi Z."/>
            <person name="Peng M."/>
            <person name="De Vries R.P."/>
            <person name="Grigoriev I."/>
            <person name="Riley R."/>
            <person name="Hilden K."/>
        </authorList>
    </citation>
    <scope>NUCLEOTIDE SEQUENCE [LARGE SCALE GENOMIC DNA]</scope>
    <source>
        <strain evidence="2 3">FBCC735</strain>
    </source>
</reference>
<organism evidence="2 3">
    <name type="scientific">Trametes pubescens</name>
    <name type="common">White-rot fungus</name>
    <dbReference type="NCBI Taxonomy" id="154538"/>
    <lineage>
        <taxon>Eukaryota</taxon>
        <taxon>Fungi</taxon>
        <taxon>Dikarya</taxon>
        <taxon>Basidiomycota</taxon>
        <taxon>Agaricomycotina</taxon>
        <taxon>Agaricomycetes</taxon>
        <taxon>Polyporales</taxon>
        <taxon>Polyporaceae</taxon>
        <taxon>Trametes</taxon>
    </lineage>
</organism>
<dbReference type="EMBL" id="MNAD01001539">
    <property type="protein sequence ID" value="OJT04459.1"/>
    <property type="molecule type" value="Genomic_DNA"/>
</dbReference>